<feature type="compositionally biased region" description="Basic and acidic residues" evidence="14">
    <location>
        <begin position="7"/>
        <end position="18"/>
    </location>
</feature>
<keyword evidence="5" id="KW-0963">Cytoplasm</keyword>
<dbReference type="NCBIfam" id="NF008273">
    <property type="entry name" value="PRK11050.1"/>
    <property type="match status" value="1"/>
</dbReference>
<dbReference type="InterPro" id="IPR036388">
    <property type="entry name" value="WH-like_DNA-bd_sf"/>
</dbReference>
<comment type="function">
    <text evidence="12">In the presence of manganese, represses expression of mntH and mntS. Up-regulates expression of mntP.</text>
</comment>
<keyword evidence="6" id="KW-0678">Repressor</keyword>
<evidence type="ECO:0000256" key="8">
    <source>
        <dbReference type="ARBA" id="ARBA00023125"/>
    </source>
</evidence>
<accession>A0A7Z0TT53</accession>
<evidence type="ECO:0000256" key="6">
    <source>
        <dbReference type="ARBA" id="ARBA00022491"/>
    </source>
</evidence>
<evidence type="ECO:0000256" key="11">
    <source>
        <dbReference type="ARBA" id="ARBA00023211"/>
    </source>
</evidence>
<dbReference type="InterPro" id="IPR036421">
    <property type="entry name" value="Fe_dep_repressor_sf"/>
</dbReference>
<proteinExistence type="inferred from homology"/>
<comment type="subcellular location">
    <subcellularLocation>
        <location evidence="1">Cytoplasm</location>
    </subcellularLocation>
</comment>
<dbReference type="Gene3D" id="1.10.60.10">
    <property type="entry name" value="Iron dependent repressor, metal binding and dimerisation domain"/>
    <property type="match status" value="1"/>
</dbReference>
<dbReference type="Pfam" id="PF01325">
    <property type="entry name" value="Fe_dep_repress"/>
    <property type="match status" value="1"/>
</dbReference>
<evidence type="ECO:0000259" key="15">
    <source>
        <dbReference type="PROSITE" id="PS50944"/>
    </source>
</evidence>
<dbReference type="Proteomes" id="UP000589896">
    <property type="component" value="Unassembled WGS sequence"/>
</dbReference>
<evidence type="ECO:0000256" key="12">
    <source>
        <dbReference type="ARBA" id="ARBA00025185"/>
    </source>
</evidence>
<dbReference type="EMBL" id="JACCJZ010000004">
    <property type="protein sequence ID" value="NYZ61446.1"/>
    <property type="molecule type" value="Genomic_DNA"/>
</dbReference>
<dbReference type="Pfam" id="PF02742">
    <property type="entry name" value="Fe_dep_repr_C"/>
    <property type="match status" value="1"/>
</dbReference>
<dbReference type="GO" id="GO:0005737">
    <property type="term" value="C:cytoplasm"/>
    <property type="evidence" value="ECO:0007669"/>
    <property type="project" value="UniProtKB-SubCell"/>
</dbReference>
<dbReference type="PROSITE" id="PS50944">
    <property type="entry name" value="HTH_DTXR"/>
    <property type="match status" value="1"/>
</dbReference>
<evidence type="ECO:0000313" key="16">
    <source>
        <dbReference type="EMBL" id="NYZ61446.1"/>
    </source>
</evidence>
<keyword evidence="7" id="KW-0805">Transcription regulation</keyword>
<evidence type="ECO:0000256" key="5">
    <source>
        <dbReference type="ARBA" id="ARBA00022490"/>
    </source>
</evidence>
<keyword evidence="8" id="KW-0238">DNA-binding</keyword>
<dbReference type="InterPro" id="IPR001367">
    <property type="entry name" value="Fe_dep_repressor"/>
</dbReference>
<evidence type="ECO:0000256" key="7">
    <source>
        <dbReference type="ARBA" id="ARBA00023015"/>
    </source>
</evidence>
<evidence type="ECO:0000256" key="3">
    <source>
        <dbReference type="ARBA" id="ARBA00011738"/>
    </source>
</evidence>
<dbReference type="InterPro" id="IPR036390">
    <property type="entry name" value="WH_DNA-bd_sf"/>
</dbReference>
<evidence type="ECO:0000256" key="14">
    <source>
        <dbReference type="SAM" id="MobiDB-lite"/>
    </source>
</evidence>
<sequence length="165" mass="18228">MAARKTKPADEALDRPAPEHASPSAGLPDARVHVESFRQVREARRVELVEDYVELISDLVADRGEARQVDIAERLGVAQPTVARMLQRLVRDGLVRQKPYRGAYLTEAGEALARASRARHQTVEAFLLALGVPPEIARRDAEGIEHHVSPETLALFEAFVAGTHR</sequence>
<evidence type="ECO:0000256" key="13">
    <source>
        <dbReference type="ARBA" id="ARBA00032593"/>
    </source>
</evidence>
<feature type="domain" description="HTH dtxR-type" evidence="15">
    <location>
        <begin position="45"/>
        <end position="106"/>
    </location>
</feature>
<dbReference type="PANTHER" id="PTHR33238">
    <property type="entry name" value="IRON (METAL) DEPENDENT REPRESSOR, DTXR FAMILY"/>
    <property type="match status" value="1"/>
</dbReference>
<comment type="similarity">
    <text evidence="2">Belongs to the DtxR/MntR family.</text>
</comment>
<protein>
    <recommendedName>
        <fullName evidence="4">Transcriptional regulator MntR</fullName>
    </recommendedName>
    <alternativeName>
        <fullName evidence="13">Manganese transport regulator</fullName>
    </alternativeName>
</protein>
<keyword evidence="11" id="KW-0464">Manganese</keyword>
<evidence type="ECO:0000256" key="10">
    <source>
        <dbReference type="ARBA" id="ARBA00023163"/>
    </source>
</evidence>
<reference evidence="16 17" key="1">
    <citation type="submission" date="2020-07" db="EMBL/GenBank/DDBJ databases">
        <title>isolation of Luteimonas sp. SJ-16.</title>
        <authorList>
            <person name="Huang X.-X."/>
            <person name="Xu L."/>
            <person name="Sun J.-Q."/>
        </authorList>
    </citation>
    <scope>NUCLEOTIDE SEQUENCE [LARGE SCALE GENOMIC DNA]</scope>
    <source>
        <strain evidence="16 17">SJ-16</strain>
    </source>
</reference>
<dbReference type="InterPro" id="IPR022689">
    <property type="entry name" value="Iron_dep_repressor"/>
</dbReference>
<keyword evidence="9" id="KW-0010">Activator</keyword>
<dbReference type="InterPro" id="IPR000835">
    <property type="entry name" value="HTH_MarR-typ"/>
</dbReference>
<evidence type="ECO:0000256" key="9">
    <source>
        <dbReference type="ARBA" id="ARBA00023159"/>
    </source>
</evidence>
<evidence type="ECO:0000256" key="1">
    <source>
        <dbReference type="ARBA" id="ARBA00004496"/>
    </source>
</evidence>
<keyword evidence="17" id="KW-1185">Reference proteome</keyword>
<feature type="region of interest" description="Disordered" evidence="14">
    <location>
        <begin position="1"/>
        <end position="29"/>
    </location>
</feature>
<organism evidence="16 17">
    <name type="scientific">Luteimonas deserti</name>
    <dbReference type="NCBI Taxonomy" id="2752306"/>
    <lineage>
        <taxon>Bacteria</taxon>
        <taxon>Pseudomonadati</taxon>
        <taxon>Pseudomonadota</taxon>
        <taxon>Gammaproteobacteria</taxon>
        <taxon>Lysobacterales</taxon>
        <taxon>Lysobacteraceae</taxon>
        <taxon>Luteimonas</taxon>
    </lineage>
</organism>
<evidence type="ECO:0000313" key="17">
    <source>
        <dbReference type="Proteomes" id="UP000589896"/>
    </source>
</evidence>
<dbReference type="SUPFAM" id="SSF46785">
    <property type="entry name" value="Winged helix' DNA-binding domain"/>
    <property type="match status" value="1"/>
</dbReference>
<gene>
    <name evidence="16" type="primary">mntR</name>
    <name evidence="16" type="ORF">H0E82_01525</name>
</gene>
<dbReference type="RefSeq" id="WP_180543209.1">
    <property type="nucleotide sequence ID" value="NZ_JACCJZ010000004.1"/>
</dbReference>
<dbReference type="GO" id="GO:0003677">
    <property type="term" value="F:DNA binding"/>
    <property type="evidence" value="ECO:0007669"/>
    <property type="project" value="UniProtKB-KW"/>
</dbReference>
<dbReference type="GO" id="GO:0046983">
    <property type="term" value="F:protein dimerization activity"/>
    <property type="evidence" value="ECO:0007669"/>
    <property type="project" value="InterPro"/>
</dbReference>
<evidence type="ECO:0000256" key="2">
    <source>
        <dbReference type="ARBA" id="ARBA00007871"/>
    </source>
</evidence>
<dbReference type="SMART" id="SM00347">
    <property type="entry name" value="HTH_MARR"/>
    <property type="match status" value="1"/>
</dbReference>
<name>A0A7Z0TT53_9GAMM</name>
<dbReference type="SMART" id="SM00529">
    <property type="entry name" value="HTH_DTXR"/>
    <property type="match status" value="1"/>
</dbReference>
<comment type="subunit">
    <text evidence="3">Homodimer.</text>
</comment>
<dbReference type="Gene3D" id="1.10.10.10">
    <property type="entry name" value="Winged helix-like DNA-binding domain superfamily/Winged helix DNA-binding domain"/>
    <property type="match status" value="1"/>
</dbReference>
<dbReference type="GO" id="GO:0003700">
    <property type="term" value="F:DNA-binding transcription factor activity"/>
    <property type="evidence" value="ECO:0007669"/>
    <property type="project" value="InterPro"/>
</dbReference>
<dbReference type="AlphaFoldDB" id="A0A7Z0TT53"/>
<dbReference type="InterPro" id="IPR022687">
    <property type="entry name" value="HTH_DTXR"/>
</dbReference>
<dbReference type="InterPro" id="IPR050536">
    <property type="entry name" value="DtxR_MntR_Metal-Reg"/>
</dbReference>
<dbReference type="PANTHER" id="PTHR33238:SF11">
    <property type="entry name" value="TRANSCRIPTIONAL REGULATOR MNTR"/>
    <property type="match status" value="1"/>
</dbReference>
<keyword evidence="10" id="KW-0804">Transcription</keyword>
<dbReference type="GO" id="GO:0046914">
    <property type="term" value="F:transition metal ion binding"/>
    <property type="evidence" value="ECO:0007669"/>
    <property type="project" value="InterPro"/>
</dbReference>
<evidence type="ECO:0000256" key="4">
    <source>
        <dbReference type="ARBA" id="ARBA00022386"/>
    </source>
</evidence>
<comment type="caution">
    <text evidence="16">The sequence shown here is derived from an EMBL/GenBank/DDBJ whole genome shotgun (WGS) entry which is preliminary data.</text>
</comment>